<accession>A0A5J5IDY2</accession>
<reference evidence="4 5" key="1">
    <citation type="submission" date="2019-09" db="EMBL/GenBank/DDBJ databases">
        <title>Draft genome sequence of Ginsengibacter sp. BR5-29.</title>
        <authorList>
            <person name="Im W.-T."/>
        </authorList>
    </citation>
    <scope>NUCLEOTIDE SEQUENCE [LARGE SCALE GENOMIC DNA]</scope>
    <source>
        <strain evidence="4 5">BR5-29</strain>
    </source>
</reference>
<sequence>MIKCIIVEDETLAQHVLQSHLQKVERLELVATCNNALEAKEVLNKREVDLMFLDIQLPGMTGLNFLRSLSNPPLVVLTTAYAEYAVESYEYNIIDYLLKPVSFERFCKTINKIVDGRLFTQDTKEKDNLSADHIFVKSNSKFFKVNFSEIIYVEGMKDYLKIQTAGYSLVTLQTMNEMEKILPITQFIRVHKSYIIAVAFIKSIYGNSIEMENKTIPIGVNYKEKVMHLINKR</sequence>
<dbReference type="InterPro" id="IPR011006">
    <property type="entry name" value="CheY-like_superfamily"/>
</dbReference>
<dbReference type="Pfam" id="PF00072">
    <property type="entry name" value="Response_reg"/>
    <property type="match status" value="1"/>
</dbReference>
<evidence type="ECO:0000259" key="3">
    <source>
        <dbReference type="PROSITE" id="PS50930"/>
    </source>
</evidence>
<dbReference type="InterPro" id="IPR001789">
    <property type="entry name" value="Sig_transdc_resp-reg_receiver"/>
</dbReference>
<feature type="domain" description="Response regulatory" evidence="2">
    <location>
        <begin position="3"/>
        <end position="114"/>
    </location>
</feature>
<dbReference type="PANTHER" id="PTHR37299">
    <property type="entry name" value="TRANSCRIPTIONAL REGULATOR-RELATED"/>
    <property type="match status" value="1"/>
</dbReference>
<comment type="caution">
    <text evidence="4">The sequence shown here is derived from an EMBL/GenBank/DDBJ whole genome shotgun (WGS) entry which is preliminary data.</text>
</comment>
<dbReference type="Gene3D" id="2.40.50.1020">
    <property type="entry name" value="LytTr DNA-binding domain"/>
    <property type="match status" value="1"/>
</dbReference>
<feature type="modified residue" description="4-aspartylphosphate" evidence="1">
    <location>
        <position position="54"/>
    </location>
</feature>
<protein>
    <submittedName>
        <fullName evidence="4">Response regulator transcription factor</fullName>
    </submittedName>
</protein>
<dbReference type="Pfam" id="PF04397">
    <property type="entry name" value="LytTR"/>
    <property type="match status" value="1"/>
</dbReference>
<dbReference type="GO" id="GO:0000156">
    <property type="term" value="F:phosphorelay response regulator activity"/>
    <property type="evidence" value="ECO:0007669"/>
    <property type="project" value="InterPro"/>
</dbReference>
<gene>
    <name evidence="4" type="ORF">FW778_18100</name>
</gene>
<dbReference type="Proteomes" id="UP000326903">
    <property type="component" value="Unassembled WGS sequence"/>
</dbReference>
<dbReference type="SUPFAM" id="SSF52172">
    <property type="entry name" value="CheY-like"/>
    <property type="match status" value="1"/>
</dbReference>
<dbReference type="PROSITE" id="PS50110">
    <property type="entry name" value="RESPONSE_REGULATORY"/>
    <property type="match status" value="1"/>
</dbReference>
<organism evidence="4 5">
    <name type="scientific">Ginsengibacter hankyongi</name>
    <dbReference type="NCBI Taxonomy" id="2607284"/>
    <lineage>
        <taxon>Bacteria</taxon>
        <taxon>Pseudomonadati</taxon>
        <taxon>Bacteroidota</taxon>
        <taxon>Chitinophagia</taxon>
        <taxon>Chitinophagales</taxon>
        <taxon>Chitinophagaceae</taxon>
        <taxon>Ginsengibacter</taxon>
    </lineage>
</organism>
<dbReference type="Gene3D" id="3.40.50.2300">
    <property type="match status" value="1"/>
</dbReference>
<keyword evidence="1" id="KW-0597">Phosphoprotein</keyword>
<dbReference type="RefSeq" id="WP_150416274.1">
    <property type="nucleotide sequence ID" value="NZ_VYQF01000007.1"/>
</dbReference>
<name>A0A5J5IDY2_9BACT</name>
<evidence type="ECO:0000259" key="2">
    <source>
        <dbReference type="PROSITE" id="PS50110"/>
    </source>
</evidence>
<dbReference type="SMART" id="SM00448">
    <property type="entry name" value="REC"/>
    <property type="match status" value="1"/>
</dbReference>
<dbReference type="AlphaFoldDB" id="A0A5J5IDY2"/>
<dbReference type="EMBL" id="VYQF01000007">
    <property type="protein sequence ID" value="KAA9036532.1"/>
    <property type="molecule type" value="Genomic_DNA"/>
</dbReference>
<evidence type="ECO:0000313" key="5">
    <source>
        <dbReference type="Proteomes" id="UP000326903"/>
    </source>
</evidence>
<feature type="domain" description="HTH LytTR-type" evidence="3">
    <location>
        <begin position="134"/>
        <end position="204"/>
    </location>
</feature>
<evidence type="ECO:0000256" key="1">
    <source>
        <dbReference type="PROSITE-ProRule" id="PRU00169"/>
    </source>
</evidence>
<evidence type="ECO:0000313" key="4">
    <source>
        <dbReference type="EMBL" id="KAA9036532.1"/>
    </source>
</evidence>
<dbReference type="InterPro" id="IPR046947">
    <property type="entry name" value="LytR-like"/>
</dbReference>
<dbReference type="PROSITE" id="PS50930">
    <property type="entry name" value="HTH_LYTTR"/>
    <property type="match status" value="1"/>
</dbReference>
<dbReference type="FunFam" id="3.40.50.2300:FF:000051">
    <property type="entry name" value="Two-component response regulator yehT"/>
    <property type="match status" value="1"/>
</dbReference>
<dbReference type="PANTHER" id="PTHR37299:SF1">
    <property type="entry name" value="STAGE 0 SPORULATION PROTEIN A HOMOLOG"/>
    <property type="match status" value="1"/>
</dbReference>
<dbReference type="InterPro" id="IPR007492">
    <property type="entry name" value="LytTR_DNA-bd_dom"/>
</dbReference>
<dbReference type="GO" id="GO:0003677">
    <property type="term" value="F:DNA binding"/>
    <property type="evidence" value="ECO:0007669"/>
    <property type="project" value="InterPro"/>
</dbReference>
<dbReference type="SMART" id="SM00850">
    <property type="entry name" value="LytTR"/>
    <property type="match status" value="1"/>
</dbReference>
<proteinExistence type="predicted"/>
<keyword evidence="5" id="KW-1185">Reference proteome</keyword>